<dbReference type="Proteomes" id="UP000278746">
    <property type="component" value="Unassembled WGS sequence"/>
</dbReference>
<dbReference type="AlphaFoldDB" id="A0A3M7TVK6"/>
<reference evidence="1 2" key="1">
    <citation type="submission" date="2018-10" db="EMBL/GenBank/DDBJ databases">
        <title>Bacillus Keqinensis sp. nov., a moderately halophilic bacterium isolated from a saline-alkaline lake.</title>
        <authorList>
            <person name="Wang H."/>
        </authorList>
    </citation>
    <scope>NUCLEOTIDE SEQUENCE [LARGE SCALE GENOMIC DNA]</scope>
    <source>
        <strain evidence="1 2">KQ-3</strain>
    </source>
</reference>
<gene>
    <name evidence="1" type="ORF">EBO34_02180</name>
</gene>
<dbReference type="Gene3D" id="3.40.50.300">
    <property type="entry name" value="P-loop containing nucleotide triphosphate hydrolases"/>
    <property type="match status" value="1"/>
</dbReference>
<dbReference type="InterPro" id="IPR027417">
    <property type="entry name" value="P-loop_NTPase"/>
</dbReference>
<comment type="caution">
    <text evidence="1">The sequence shown here is derived from an EMBL/GenBank/DDBJ whole genome shotgun (WGS) entry which is preliminary data.</text>
</comment>
<accession>A0A3M7TVK6</accession>
<evidence type="ECO:0000313" key="1">
    <source>
        <dbReference type="EMBL" id="RNA68794.1"/>
    </source>
</evidence>
<dbReference type="RefSeq" id="WP_122896319.1">
    <property type="nucleotide sequence ID" value="NZ_RHIB01000001.1"/>
</dbReference>
<sequence>MIIKSMVIEVFTNEHTFYKRLDFEKDLNIIRGENSSGKSSILNLILYSLGCEELLGGKGHKTMKPALRRAIEYKETEFKVIKSHVLLEIENNSNKTITIKRDIIGNNDPRLIKVSFGGKITKQDSRNFEEQDMYIHDPGSAANRLGFHNFLENFLNLTLPSVPYYKGYDRKLYIQTLFPVFFIEQTRGWSNFLSTIPKYYGIKNVSKRVIEFILELDLLKNEKASEEIRLRKQVIKEKWRLTYSDLTNLASNSSGSFGNSIPKNPDVLSKKHDEFSLFIKQDDSESIPIDQEIEKLEDQFNKLEIKQNGSLSGSDLDKKKTKLSKSIDEVNIMNVQVSKIRKEIRVEKDVMETLKGQLLTVKEDLQNNKDVLKLKKFGSKMNFSINNNICPTCHQGIKDSLLSQELEQTPMNVEDNIKFLENQKKMINLSIVQSELMIEKMKAQASYLEKSLFEKQNIIRFLKKEMIANEDLPSEYQIKRKLVIQNKIEDLTKIQSKFNNIIINLFSLSDQWKEILQDESELPTDHFSKSDKDKLNNLRRHFQSYLRKFGFSSADISDIQISEDTYLPMIEGLDLRFDSAASDHIRAIWAYTLAVYRTSKSFNGNHPHLLFFDEPRQQEVSKEHFSIFLAEIKKIIKDGQALVTSSISLDDLEVATNEIDYKLIKLDNKSIQPKSIG</sequence>
<protein>
    <recommendedName>
        <fullName evidence="3">Rad50/SbcC-type AAA domain-containing protein</fullName>
    </recommendedName>
</protein>
<dbReference type="OrthoDB" id="103556at2"/>
<evidence type="ECO:0008006" key="3">
    <source>
        <dbReference type="Google" id="ProtNLM"/>
    </source>
</evidence>
<proteinExistence type="predicted"/>
<organism evidence="1 2">
    <name type="scientific">Alteribacter keqinensis</name>
    <dbReference type="NCBI Taxonomy" id="2483800"/>
    <lineage>
        <taxon>Bacteria</taxon>
        <taxon>Bacillati</taxon>
        <taxon>Bacillota</taxon>
        <taxon>Bacilli</taxon>
        <taxon>Bacillales</taxon>
        <taxon>Bacillaceae</taxon>
        <taxon>Alteribacter</taxon>
    </lineage>
</organism>
<dbReference type="SUPFAM" id="SSF52540">
    <property type="entry name" value="P-loop containing nucleoside triphosphate hydrolases"/>
    <property type="match status" value="2"/>
</dbReference>
<keyword evidence="2" id="KW-1185">Reference proteome</keyword>
<dbReference type="EMBL" id="RHIB01000001">
    <property type="protein sequence ID" value="RNA68794.1"/>
    <property type="molecule type" value="Genomic_DNA"/>
</dbReference>
<name>A0A3M7TVK6_9BACI</name>
<evidence type="ECO:0000313" key="2">
    <source>
        <dbReference type="Proteomes" id="UP000278746"/>
    </source>
</evidence>